<name>A0A1I8F8D4_9PLAT</name>
<dbReference type="WBParaSite" id="maker-unitig_23112-snap-gene-0.4-mRNA-1">
    <property type="protein sequence ID" value="maker-unitig_23112-snap-gene-0.4-mRNA-1"/>
    <property type="gene ID" value="maker-unitig_23112-snap-gene-0.4"/>
</dbReference>
<dbReference type="Proteomes" id="UP000095280">
    <property type="component" value="Unplaced"/>
</dbReference>
<accession>A0A1I8F8D4</accession>
<keyword evidence="1" id="KW-1185">Reference proteome</keyword>
<evidence type="ECO:0000313" key="2">
    <source>
        <dbReference type="WBParaSite" id="maker-unitig_23112-snap-gene-0.4-mRNA-1"/>
    </source>
</evidence>
<dbReference type="GO" id="GO:0006351">
    <property type="term" value="P:DNA-templated transcription"/>
    <property type="evidence" value="ECO:0007669"/>
    <property type="project" value="InterPro"/>
</dbReference>
<dbReference type="GO" id="GO:0003714">
    <property type="term" value="F:transcription corepressor activity"/>
    <property type="evidence" value="ECO:0007669"/>
    <property type="project" value="InterPro"/>
</dbReference>
<reference evidence="2" key="1">
    <citation type="submission" date="2016-11" db="UniProtKB">
        <authorList>
            <consortium name="WormBaseParasite"/>
        </authorList>
    </citation>
    <scope>IDENTIFICATION</scope>
</reference>
<protein>
    <submittedName>
        <fullName evidence="2">ASCH domain-containing protein</fullName>
    </submittedName>
</protein>
<organism evidence="1 2">
    <name type="scientific">Macrostomum lignano</name>
    <dbReference type="NCBI Taxonomy" id="282301"/>
    <lineage>
        <taxon>Eukaryota</taxon>
        <taxon>Metazoa</taxon>
        <taxon>Spiralia</taxon>
        <taxon>Lophotrochozoa</taxon>
        <taxon>Platyhelminthes</taxon>
        <taxon>Rhabditophora</taxon>
        <taxon>Macrostomorpha</taxon>
        <taxon>Macrostomida</taxon>
        <taxon>Macrostomidae</taxon>
        <taxon>Macrostomum</taxon>
    </lineage>
</organism>
<dbReference type="InterPro" id="IPR022709">
    <property type="entry name" value="SCAI"/>
</dbReference>
<dbReference type="PANTHER" id="PTHR21243">
    <property type="entry name" value="PROTEIN SCAI"/>
    <property type="match status" value="1"/>
</dbReference>
<evidence type="ECO:0000313" key="1">
    <source>
        <dbReference type="Proteomes" id="UP000095280"/>
    </source>
</evidence>
<sequence length="119" mass="13327">MRAYYSKANKEERPDLMVKKLRYYARFVISAISFGELAKLIDDYTGIYQPADALEWSMVLQEIKAFMDADSAVQVVEHDSSPVVLTHRLGPATCRPPSGASRRQPLHLAEILIVGNCAD</sequence>
<dbReference type="AlphaFoldDB" id="A0A1I8F8D4"/>
<dbReference type="Pfam" id="PF12070">
    <property type="entry name" value="SCAI"/>
    <property type="match status" value="1"/>
</dbReference>
<proteinExistence type="predicted"/>